<evidence type="ECO:0000313" key="2">
    <source>
        <dbReference type="Proteomes" id="UP000475249"/>
    </source>
</evidence>
<protein>
    <submittedName>
        <fullName evidence="1">DUF2267 domain-containing protein</fullName>
    </submittedName>
</protein>
<dbReference type="InterPro" id="IPR038282">
    <property type="entry name" value="DUF2267_sf"/>
</dbReference>
<sequence>MAFNFNQYASEGNHFLKTYASEMDMGENREKAGRILVAILHALRDVISTEESLQFIAQLPMFLKASYVNGWSLKKKKKIKRKADFVERVKKYDGPAAVNDFEYSDELVENYVSATFIFLQKYVSAGEFSDIRDGLPKDLKPLIFSNIVT</sequence>
<organism evidence="1 2">
    <name type="scientific">Poritiphilus flavus</name>
    <dbReference type="NCBI Taxonomy" id="2697053"/>
    <lineage>
        <taxon>Bacteria</taxon>
        <taxon>Pseudomonadati</taxon>
        <taxon>Bacteroidota</taxon>
        <taxon>Flavobacteriia</taxon>
        <taxon>Flavobacteriales</taxon>
        <taxon>Flavobacteriaceae</taxon>
        <taxon>Poritiphilus</taxon>
    </lineage>
</organism>
<gene>
    <name evidence="1" type="ORF">GTQ38_07895</name>
</gene>
<dbReference type="Gene3D" id="1.10.490.110">
    <property type="entry name" value="Uncharacterized conserved protein DUF2267"/>
    <property type="match status" value="1"/>
</dbReference>
<dbReference type="Proteomes" id="UP000475249">
    <property type="component" value="Unassembled WGS sequence"/>
</dbReference>
<dbReference type="EMBL" id="WXYO01000003">
    <property type="protein sequence ID" value="NAS11917.1"/>
    <property type="molecule type" value="Genomic_DNA"/>
</dbReference>
<dbReference type="AlphaFoldDB" id="A0A6L9EAX8"/>
<accession>A0A6L9EAX8</accession>
<comment type="caution">
    <text evidence="1">The sequence shown here is derived from an EMBL/GenBank/DDBJ whole genome shotgun (WGS) entry which is preliminary data.</text>
</comment>
<keyword evidence="2" id="KW-1185">Reference proteome</keyword>
<proteinExistence type="predicted"/>
<dbReference type="Pfam" id="PF10025">
    <property type="entry name" value="DUF2267"/>
    <property type="match status" value="1"/>
</dbReference>
<dbReference type="RefSeq" id="WP_161434951.1">
    <property type="nucleotide sequence ID" value="NZ_WXYO01000003.1"/>
</dbReference>
<name>A0A6L9EAX8_9FLAO</name>
<reference evidence="1 2" key="1">
    <citation type="submission" date="2020-01" db="EMBL/GenBank/DDBJ databases">
        <title>Bacteria diversity of Porities sp.</title>
        <authorList>
            <person name="Wang G."/>
        </authorList>
    </citation>
    <scope>NUCLEOTIDE SEQUENCE [LARGE SCALE GENOMIC DNA]</scope>
    <source>
        <strain evidence="1 2">R33</strain>
    </source>
</reference>
<evidence type="ECO:0000313" key="1">
    <source>
        <dbReference type="EMBL" id="NAS11917.1"/>
    </source>
</evidence>
<dbReference type="InterPro" id="IPR018727">
    <property type="entry name" value="DUF2267"/>
</dbReference>